<dbReference type="GO" id="GO:0019752">
    <property type="term" value="P:carboxylic acid metabolic process"/>
    <property type="evidence" value="ECO:0007669"/>
    <property type="project" value="UniProtKB-ARBA"/>
</dbReference>
<dbReference type="GO" id="GO:0016491">
    <property type="term" value="F:oxidoreductase activity"/>
    <property type="evidence" value="ECO:0007669"/>
    <property type="project" value="UniProtKB-ARBA"/>
</dbReference>
<dbReference type="OrthoDB" id="9792005at2"/>
<dbReference type="PIRSF" id="PIRSF001439">
    <property type="entry name" value="CryM"/>
    <property type="match status" value="1"/>
</dbReference>
<dbReference type="InterPro" id="IPR023401">
    <property type="entry name" value="ODC_N"/>
</dbReference>
<name>E6SHF7_THEM7</name>
<dbReference type="PANTHER" id="PTHR13812">
    <property type="entry name" value="KETIMINE REDUCTASE MU-CRYSTALLIN"/>
    <property type="match status" value="1"/>
</dbReference>
<dbReference type="Pfam" id="PF02423">
    <property type="entry name" value="OCD_Mu_crystall"/>
    <property type="match status" value="1"/>
</dbReference>
<evidence type="ECO:0000313" key="3">
    <source>
        <dbReference type="Proteomes" id="UP000008915"/>
    </source>
</evidence>
<proteinExistence type="inferred from homology"/>
<organism evidence="2 3">
    <name type="scientific">Thermaerobacter marianensis (strain ATCC 700841 / DSM 12885 / JCM 10246 / 7p75a)</name>
    <dbReference type="NCBI Taxonomy" id="644966"/>
    <lineage>
        <taxon>Bacteria</taxon>
        <taxon>Bacillati</taxon>
        <taxon>Bacillota</taxon>
        <taxon>Clostridia</taxon>
        <taxon>Eubacteriales</taxon>
        <taxon>Clostridiales Family XVII. Incertae Sedis</taxon>
        <taxon>Thermaerobacter</taxon>
    </lineage>
</organism>
<dbReference type="InterPro" id="IPR003462">
    <property type="entry name" value="ODC_Mu_crystall"/>
</dbReference>
<dbReference type="Proteomes" id="UP000008915">
    <property type="component" value="Chromosome"/>
</dbReference>
<protein>
    <submittedName>
        <fullName evidence="2">Ornithine cyclodeaminase</fullName>
        <ecNumber evidence="2">4.3.1.12</ecNumber>
    </submittedName>
</protein>
<evidence type="ECO:0000256" key="1">
    <source>
        <dbReference type="ARBA" id="ARBA00008903"/>
    </source>
</evidence>
<dbReference type="PANTHER" id="PTHR13812:SF19">
    <property type="entry name" value="KETIMINE REDUCTASE MU-CRYSTALLIN"/>
    <property type="match status" value="1"/>
</dbReference>
<dbReference type="EC" id="4.3.1.12" evidence="2"/>
<dbReference type="SUPFAM" id="SSF51735">
    <property type="entry name" value="NAD(P)-binding Rossmann-fold domains"/>
    <property type="match status" value="1"/>
</dbReference>
<dbReference type="FunFam" id="3.40.50.720:FF:000311">
    <property type="entry name" value="Ornithine cyclodeaminase"/>
    <property type="match status" value="1"/>
</dbReference>
<dbReference type="KEGG" id="tmr:Tmar_0600"/>
<dbReference type="RefSeq" id="WP_013495026.1">
    <property type="nucleotide sequence ID" value="NC_014831.1"/>
</dbReference>
<reference evidence="2 3" key="1">
    <citation type="journal article" date="2010" name="Stand. Genomic Sci.">
        <title>Complete genome sequence of Thermaerobacter marianensis type strain (7p75a).</title>
        <authorList>
            <person name="Han C."/>
            <person name="Gu W."/>
            <person name="Zhang X."/>
            <person name="Lapidus A."/>
            <person name="Nolan M."/>
            <person name="Copeland A."/>
            <person name="Lucas S."/>
            <person name="Del Rio T.G."/>
            <person name="Tice H."/>
            <person name="Cheng J.F."/>
            <person name="Tapia R."/>
            <person name="Goodwin L."/>
            <person name="Pitluck S."/>
            <person name="Pagani I."/>
            <person name="Ivanova N."/>
            <person name="Mavromatis K."/>
            <person name="Mikhailova N."/>
            <person name="Pati A."/>
            <person name="Chen A."/>
            <person name="Palaniappan K."/>
            <person name="Land M."/>
            <person name="Hauser L."/>
            <person name="Chang Y.J."/>
            <person name="Jeffries C.D."/>
            <person name="Schneider S."/>
            <person name="Rohde M."/>
            <person name="Goker M."/>
            <person name="Pukall R."/>
            <person name="Woyke T."/>
            <person name="Bristow J."/>
            <person name="Eisen J.A."/>
            <person name="Markowitz V."/>
            <person name="Hugenholtz P."/>
            <person name="Kyrpides N.C."/>
            <person name="Klenk H.P."/>
            <person name="Detter J.C."/>
        </authorList>
    </citation>
    <scope>NUCLEOTIDE SEQUENCE [LARGE SCALE GENOMIC DNA]</scope>
    <source>
        <strain evidence="3">ATCC 700841 / DSM 12885 / JCM 10246 / 7p75a</strain>
    </source>
</reference>
<comment type="similarity">
    <text evidence="1">Belongs to the ornithine cyclodeaminase/mu-crystallin family.</text>
</comment>
<dbReference type="eggNOG" id="COG2423">
    <property type="taxonomic scope" value="Bacteria"/>
</dbReference>
<keyword evidence="3" id="KW-1185">Reference proteome</keyword>
<dbReference type="GO" id="GO:0005737">
    <property type="term" value="C:cytoplasm"/>
    <property type="evidence" value="ECO:0007669"/>
    <property type="project" value="TreeGrafter"/>
</dbReference>
<dbReference type="EMBL" id="CP002344">
    <property type="protein sequence ID" value="ADU50721.1"/>
    <property type="molecule type" value="Genomic_DNA"/>
</dbReference>
<reference evidence="3" key="2">
    <citation type="journal article" date="2010" name="Stand. Genomic Sci.">
        <title>Complete genome sequence of Thermaerobacter marianensis type strain (7p75aT).</title>
        <authorList>
            <person name="Han C."/>
            <person name="Gu W."/>
            <person name="Zhang X."/>
            <person name="Lapidus A."/>
            <person name="Nolan M."/>
            <person name="Copeland A."/>
            <person name="Lucas S."/>
            <person name="Glavina Del Rio T."/>
            <person name="Tice H."/>
            <person name="Cheng J."/>
            <person name="Tapia R."/>
            <person name="Goodwin L."/>
            <person name="Pitluck S."/>
            <person name="Pagani I."/>
            <person name="Ivanova N."/>
            <person name="Mavromatis K."/>
            <person name="Mikhailova N."/>
            <person name="Pati A."/>
            <person name="Chen A."/>
            <person name="Palaniappan K."/>
            <person name="Land M."/>
            <person name="Hauser L."/>
            <person name="Chang Y."/>
            <person name="Jeffries C."/>
            <person name="Schneider S."/>
            <person name="Rohde M."/>
            <person name="Goker M."/>
            <person name="Pukall R."/>
            <person name="Woyke T."/>
            <person name="Bristow J."/>
            <person name="Eisen J."/>
            <person name="Markowitz V."/>
            <person name="Hugenholtz P."/>
            <person name="Kyrpides N."/>
            <person name="Klenk H."/>
            <person name="Detter J."/>
        </authorList>
    </citation>
    <scope>NUCLEOTIDE SEQUENCE [LARGE SCALE GENOMIC DNA]</scope>
    <source>
        <strain evidence="3">ATCC 700841 / DSM 12885 / JCM 10246 / 7p75a</strain>
    </source>
</reference>
<dbReference type="AlphaFoldDB" id="E6SHF7"/>
<evidence type="ECO:0000313" key="2">
    <source>
        <dbReference type="EMBL" id="ADU50721.1"/>
    </source>
</evidence>
<accession>E6SHF7</accession>
<sequence>MPVRWLSAADVERCLPMAAAVDAMAEAFTAVSAGRVAMPLRLGVEAPAAGGTTLFMPAHDPGLGYTVLKMVSVYPGNPARGLPAINGMVILVDGATGQPVAVMDGAALTALRTGAASGAATRALAREDAAVLAVLGAGAQAPYQALAVCAVRPIRQVRIYNRTRARAEALARSLAGRLGAGVEVVVAESPAEAARGADVICTATSSTEPLLDAGYVAPGTHVNTVGSFRPAMRELGRDLVARARPVFVDQVQAAREEAGELIDALQAGVLGPGDLVELGQVLAGARPGRVDPEQITLFKSCGLAAQDLYAAARVWERARELGVGQDVEL</sequence>
<dbReference type="GO" id="GO:0008473">
    <property type="term" value="F:ornithine cyclodeaminase activity"/>
    <property type="evidence" value="ECO:0007669"/>
    <property type="project" value="UniProtKB-EC"/>
</dbReference>
<dbReference type="HOGENOM" id="CLU_042088_2_1_9"/>
<keyword evidence="2" id="KW-0456">Lyase</keyword>
<dbReference type="InterPro" id="IPR036291">
    <property type="entry name" value="NAD(P)-bd_dom_sf"/>
</dbReference>
<dbReference type="STRING" id="644966.Tmar_0600"/>
<dbReference type="Gene3D" id="3.40.50.720">
    <property type="entry name" value="NAD(P)-binding Rossmann-like Domain"/>
    <property type="match status" value="1"/>
</dbReference>
<gene>
    <name evidence="2" type="ordered locus">Tmar_0600</name>
</gene>
<dbReference type="Gene3D" id="3.30.1780.10">
    <property type="entry name" value="ornithine cyclodeaminase, domain 1"/>
    <property type="match status" value="1"/>
</dbReference>